<accession>A0A6J7FUE4</accession>
<protein>
    <submittedName>
        <fullName evidence="1">Unannotated protein</fullName>
    </submittedName>
</protein>
<dbReference type="PANTHER" id="PTHR42877">
    <property type="entry name" value="L-ORNITHINE N(5)-MONOOXYGENASE-RELATED"/>
    <property type="match status" value="1"/>
</dbReference>
<sequence length="492" mass="54536">MTNGTAPSGARRPMRFAIIGAGMSGLLSGITLDNAGYHDWVIYEKADRLGGTWRENTYPGIACDVPSHLYSYSFEPNPAWSHRYAPGDEIQSYFEGVAHRHHLDGRIRYGTAIDRTEFVNGRWHLSTATGPLDTVDVVIAATGVLHHPNMPDLAGLDTFRGASFHSARWDHSVQLDDARIGVVGTGSTAVQIVTALVDRVPFISMFQRTPQWIAPQENPAFTDAEIAAFRAHPEIIDQMRDEISRGFADRFSNAIVDAESPEMHVIEAACRANLENNVHDPVLREKLRPDYRAACKRLVVSPNFYQAIQQPNAELVTEGIEAIEPAGVRTVDGRLHELDVLVLATGFRTDRFLRPIHVIGRDGLQLDDVWAQRPVAHLSISVPGFPNLFMLNGPNGPVGNFSLIEVAELQIAYVMALVEQIESGRCREISASHSATEAFDTERIAAAKKTVWASGCRSWYLDDRGIPAAWPFTFDRFRQEMAAPKLGDYELV</sequence>
<dbReference type="InterPro" id="IPR036188">
    <property type="entry name" value="FAD/NAD-bd_sf"/>
</dbReference>
<dbReference type="Gene3D" id="3.50.50.60">
    <property type="entry name" value="FAD/NAD(P)-binding domain"/>
    <property type="match status" value="2"/>
</dbReference>
<dbReference type="InterPro" id="IPR051209">
    <property type="entry name" value="FAD-bind_Monooxygenase_sf"/>
</dbReference>
<reference evidence="1" key="1">
    <citation type="submission" date="2020-05" db="EMBL/GenBank/DDBJ databases">
        <authorList>
            <person name="Chiriac C."/>
            <person name="Salcher M."/>
            <person name="Ghai R."/>
            <person name="Kavagutti S V."/>
        </authorList>
    </citation>
    <scope>NUCLEOTIDE SEQUENCE</scope>
</reference>
<dbReference type="EMBL" id="CAFBLP010000170">
    <property type="protein sequence ID" value="CAB4899071.1"/>
    <property type="molecule type" value="Genomic_DNA"/>
</dbReference>
<dbReference type="SUPFAM" id="SSF51905">
    <property type="entry name" value="FAD/NAD(P)-binding domain"/>
    <property type="match status" value="3"/>
</dbReference>
<name>A0A6J7FUE4_9ZZZZ</name>
<dbReference type="PANTHER" id="PTHR42877:SF4">
    <property type="entry name" value="FAD_NAD(P)-BINDING DOMAIN-CONTAINING PROTEIN-RELATED"/>
    <property type="match status" value="1"/>
</dbReference>
<dbReference type="Pfam" id="PF13738">
    <property type="entry name" value="Pyr_redox_3"/>
    <property type="match status" value="1"/>
</dbReference>
<organism evidence="1">
    <name type="scientific">freshwater metagenome</name>
    <dbReference type="NCBI Taxonomy" id="449393"/>
    <lineage>
        <taxon>unclassified sequences</taxon>
        <taxon>metagenomes</taxon>
        <taxon>ecological metagenomes</taxon>
    </lineage>
</organism>
<gene>
    <name evidence="1" type="ORF">UFOPK3376_03317</name>
</gene>
<dbReference type="AlphaFoldDB" id="A0A6J7FUE4"/>
<evidence type="ECO:0000313" key="1">
    <source>
        <dbReference type="EMBL" id="CAB4899071.1"/>
    </source>
</evidence>
<proteinExistence type="predicted"/>